<evidence type="ECO:0000256" key="18">
    <source>
        <dbReference type="ARBA" id="ARBA00049295"/>
    </source>
</evidence>
<dbReference type="Pfam" id="PF00925">
    <property type="entry name" value="GTP_cyclohydro2"/>
    <property type="match status" value="1"/>
</dbReference>
<dbReference type="CDD" id="cd00641">
    <property type="entry name" value="GTP_cyclohydro2"/>
    <property type="match status" value="1"/>
</dbReference>
<comment type="catalytic activity">
    <reaction evidence="18 19">
        <text>GTP + 4 H2O = 2,5-diamino-6-hydroxy-4-(5-phosphoribosylamino)-pyrimidine + formate + 2 phosphate + 3 H(+)</text>
        <dbReference type="Rhea" id="RHEA:23704"/>
        <dbReference type="ChEBI" id="CHEBI:15377"/>
        <dbReference type="ChEBI" id="CHEBI:15378"/>
        <dbReference type="ChEBI" id="CHEBI:15740"/>
        <dbReference type="ChEBI" id="CHEBI:37565"/>
        <dbReference type="ChEBI" id="CHEBI:43474"/>
        <dbReference type="ChEBI" id="CHEBI:58614"/>
        <dbReference type="EC" id="3.5.4.25"/>
    </reaction>
</comment>
<keyword evidence="14 19" id="KW-0464">Manganese</keyword>
<feature type="binding site" evidence="19">
    <location>
        <position position="280"/>
    </location>
    <ligand>
        <name>Zn(2+)</name>
        <dbReference type="ChEBI" id="CHEBI:29105"/>
        <note>catalytic</note>
    </ligand>
</feature>
<feature type="binding site" evidence="19">
    <location>
        <position position="283"/>
    </location>
    <ligand>
        <name>GTP</name>
        <dbReference type="ChEBI" id="CHEBI:37565"/>
    </ligand>
</feature>
<evidence type="ECO:0000313" key="23">
    <source>
        <dbReference type="Proteomes" id="UP000005143"/>
    </source>
</evidence>
<dbReference type="GO" id="GO:0009231">
    <property type="term" value="P:riboflavin biosynthetic process"/>
    <property type="evidence" value="ECO:0007669"/>
    <property type="project" value="UniProtKB-UniRule"/>
</dbReference>
<evidence type="ECO:0000256" key="8">
    <source>
        <dbReference type="ARBA" id="ARBA00022723"/>
    </source>
</evidence>
<comment type="function">
    <text evidence="17 19">Catalyzes the conversion of GTP to 2,5-diamino-6-ribosylamino-4(3H)-pyrimidinone 5'-phosphate (DARP), formate and pyrophosphate.</text>
</comment>
<evidence type="ECO:0000256" key="11">
    <source>
        <dbReference type="ARBA" id="ARBA00022833"/>
    </source>
</evidence>
<dbReference type="NCBIfam" id="TIGR00505">
    <property type="entry name" value="ribA"/>
    <property type="match status" value="1"/>
</dbReference>
<feature type="binding site" evidence="19">
    <location>
        <begin position="262"/>
        <end position="266"/>
    </location>
    <ligand>
        <name>GTP</name>
        <dbReference type="ChEBI" id="CHEBI:37565"/>
    </ligand>
</feature>
<keyword evidence="12 19" id="KW-0460">Magnesium</keyword>
<dbReference type="GO" id="GO:0030145">
    <property type="term" value="F:manganese ion binding"/>
    <property type="evidence" value="ECO:0007669"/>
    <property type="project" value="UniProtKB-UniRule"/>
</dbReference>
<accession>H0E3W4</accession>
<dbReference type="AlphaFoldDB" id="H0E3W4"/>
<keyword evidence="8 19" id="KW-0479">Metal-binding</keyword>
<evidence type="ECO:0000256" key="5">
    <source>
        <dbReference type="ARBA" id="ARBA00004904"/>
    </source>
</evidence>
<evidence type="ECO:0000256" key="15">
    <source>
        <dbReference type="ARBA" id="ARBA00023239"/>
    </source>
</evidence>
<dbReference type="InterPro" id="IPR000422">
    <property type="entry name" value="DHBP_synthase_RibB"/>
</dbReference>
<dbReference type="PANTHER" id="PTHR21327:SF18">
    <property type="entry name" value="3,4-DIHYDROXY-2-BUTANONE 4-PHOSPHATE SYNTHASE"/>
    <property type="match status" value="1"/>
</dbReference>
<feature type="binding site" evidence="19">
    <location>
        <position position="38"/>
    </location>
    <ligand>
        <name>Mg(2+)</name>
        <dbReference type="ChEBI" id="CHEBI:18420"/>
        <label>1</label>
    </ligand>
</feature>
<reference evidence="22 23" key="1">
    <citation type="journal article" date="2013" name="Biodegradation">
        <title>Quantitative proteomic analysis of ibuprofen-degrading Patulibacter sp. strain I11.</title>
        <authorList>
            <person name="Almeida B."/>
            <person name="Kjeldal H."/>
            <person name="Lolas I."/>
            <person name="Knudsen A.D."/>
            <person name="Carvalho G."/>
            <person name="Nielsen K.L."/>
            <person name="Barreto Crespo M.T."/>
            <person name="Stensballe A."/>
            <person name="Nielsen J.L."/>
        </authorList>
    </citation>
    <scope>NUCLEOTIDE SEQUENCE [LARGE SCALE GENOMIC DNA]</scope>
    <source>
        <strain evidence="22 23">I11</strain>
    </source>
</reference>
<dbReference type="GO" id="GO:0008270">
    <property type="term" value="F:zinc ion binding"/>
    <property type="evidence" value="ECO:0007669"/>
    <property type="project" value="UniProtKB-UniRule"/>
</dbReference>
<keyword evidence="9 19" id="KW-0547">Nucleotide-binding</keyword>
<name>H0E3W4_9ACTN</name>
<dbReference type="Gene3D" id="3.90.870.10">
    <property type="entry name" value="DHBP synthase"/>
    <property type="match status" value="1"/>
</dbReference>
<comment type="cofactor">
    <cofactor evidence="19">
        <name>Zn(2+)</name>
        <dbReference type="ChEBI" id="CHEBI:29105"/>
    </cofactor>
    <text evidence="19">Binds 1 zinc ion per subunit.</text>
</comment>
<dbReference type="NCBIfam" id="TIGR00506">
    <property type="entry name" value="ribB"/>
    <property type="match status" value="1"/>
</dbReference>
<feature type="binding site" evidence="19">
    <location>
        <position position="267"/>
    </location>
    <ligand>
        <name>Zn(2+)</name>
        <dbReference type="ChEBI" id="CHEBI:29105"/>
        <note>catalytic</note>
    </ligand>
</feature>
<comment type="pathway">
    <text evidence="4 19">Cofactor biosynthesis; riboflavin biosynthesis; 5-amino-6-(D-ribitylamino)uracil from GTP: step 1/4.</text>
</comment>
<comment type="caution">
    <text evidence="19">Lacks conserved residue(s) required for the propagation of feature annotation.</text>
</comment>
<keyword evidence="16 19" id="KW-0511">Multifunctional enzyme</keyword>
<dbReference type="GO" id="GO:0008686">
    <property type="term" value="F:3,4-dihydroxy-2-butanone-4-phosphate synthase activity"/>
    <property type="evidence" value="ECO:0007669"/>
    <property type="project" value="UniProtKB-UniRule"/>
</dbReference>
<comment type="similarity">
    <text evidence="6 19">In the N-terminal section; belongs to the DHBP synthase family.</text>
</comment>
<dbReference type="SUPFAM" id="SSF142695">
    <property type="entry name" value="RibA-like"/>
    <property type="match status" value="1"/>
</dbReference>
<dbReference type="HAMAP" id="MF_00179">
    <property type="entry name" value="RibA"/>
    <property type="match status" value="1"/>
</dbReference>
<dbReference type="UniPathway" id="UPA00275">
    <property type="reaction ID" value="UER00399"/>
</dbReference>
<dbReference type="GO" id="GO:0005525">
    <property type="term" value="F:GTP binding"/>
    <property type="evidence" value="ECO:0007669"/>
    <property type="project" value="UniProtKB-KW"/>
</dbReference>
<evidence type="ECO:0000256" key="7">
    <source>
        <dbReference type="ARBA" id="ARBA00022619"/>
    </source>
</evidence>
<feature type="binding site" evidence="19">
    <location>
        <position position="278"/>
    </location>
    <ligand>
        <name>Zn(2+)</name>
        <dbReference type="ChEBI" id="CHEBI:29105"/>
        <note>catalytic</note>
    </ligand>
</feature>
<feature type="region of interest" description="DHBP synthase" evidence="19">
    <location>
        <begin position="1"/>
        <end position="211"/>
    </location>
</feature>
<dbReference type="NCBIfam" id="NF006803">
    <property type="entry name" value="PRK09311.1"/>
    <property type="match status" value="1"/>
</dbReference>
<dbReference type="GO" id="GO:0005829">
    <property type="term" value="C:cytosol"/>
    <property type="evidence" value="ECO:0007669"/>
    <property type="project" value="TreeGrafter"/>
</dbReference>
<evidence type="ECO:0000313" key="22">
    <source>
        <dbReference type="EMBL" id="EHN11645.1"/>
    </source>
</evidence>
<feature type="binding site" evidence="19">
    <location>
        <position position="38"/>
    </location>
    <ligand>
        <name>Mg(2+)</name>
        <dbReference type="ChEBI" id="CHEBI:18420"/>
        <label>2</label>
    </ligand>
</feature>
<comment type="cofactor">
    <cofactor evidence="19">
        <name>Mg(2+)</name>
        <dbReference type="ChEBI" id="CHEBI:18420"/>
    </cofactor>
    <cofactor evidence="19">
        <name>Mn(2+)</name>
        <dbReference type="ChEBI" id="CHEBI:29035"/>
    </cofactor>
    <text evidence="19">Binds 2 divalent metal cations per subunit. Magnesium or manganese.</text>
</comment>
<dbReference type="GO" id="GO:0000287">
    <property type="term" value="F:magnesium ion binding"/>
    <property type="evidence" value="ECO:0007669"/>
    <property type="project" value="UniProtKB-UniRule"/>
</dbReference>
<comment type="pathway">
    <text evidence="5 19">Cofactor biosynthesis; riboflavin biosynthesis; 2-hydroxy-3-oxobutyl phosphate from D-ribulose 5-phosphate: step 1/1.</text>
</comment>
<dbReference type="HAMAP" id="MF_00180">
    <property type="entry name" value="RibB"/>
    <property type="match status" value="1"/>
</dbReference>
<comment type="catalytic activity">
    <reaction evidence="1 19">
        <text>D-ribulose 5-phosphate = (2S)-2-hydroxy-3-oxobutyl phosphate + formate + H(+)</text>
        <dbReference type="Rhea" id="RHEA:18457"/>
        <dbReference type="ChEBI" id="CHEBI:15378"/>
        <dbReference type="ChEBI" id="CHEBI:15740"/>
        <dbReference type="ChEBI" id="CHEBI:58121"/>
        <dbReference type="ChEBI" id="CHEBI:58830"/>
        <dbReference type="EC" id="4.1.99.12"/>
    </reaction>
</comment>
<proteinExistence type="inferred from homology"/>
<keyword evidence="11 19" id="KW-0862">Zinc</keyword>
<dbReference type="EMBL" id="AGUD01000083">
    <property type="protein sequence ID" value="EHN11645.1"/>
    <property type="molecule type" value="Genomic_DNA"/>
</dbReference>
<dbReference type="FunFam" id="3.90.870.10:FF:000001">
    <property type="entry name" value="Riboflavin biosynthesis protein RibBA"/>
    <property type="match status" value="1"/>
</dbReference>
<dbReference type="InterPro" id="IPR036144">
    <property type="entry name" value="RibA-like_sf"/>
</dbReference>
<dbReference type="Gene3D" id="3.40.50.10990">
    <property type="entry name" value="GTP cyclohydrolase II"/>
    <property type="match status" value="1"/>
</dbReference>
<evidence type="ECO:0000256" key="6">
    <source>
        <dbReference type="ARBA" id="ARBA00005520"/>
    </source>
</evidence>
<keyword evidence="15 19" id="KW-0456">Lyase</keyword>
<dbReference type="PANTHER" id="PTHR21327">
    <property type="entry name" value="GTP CYCLOHYDROLASE II-RELATED"/>
    <property type="match status" value="1"/>
</dbReference>
<evidence type="ECO:0000256" key="1">
    <source>
        <dbReference type="ARBA" id="ARBA00000141"/>
    </source>
</evidence>
<dbReference type="InterPro" id="IPR016299">
    <property type="entry name" value="Riboflavin_synth_RibBA"/>
</dbReference>
<feature type="binding site" evidence="19">
    <location>
        <position position="327"/>
    </location>
    <ligand>
        <name>GTP</name>
        <dbReference type="ChEBI" id="CHEBI:37565"/>
    </ligand>
</feature>
<keyword evidence="10 19" id="KW-0378">Hydrolase</keyword>
<comment type="function">
    <text evidence="3 19">Catalyzes the conversion of D-ribulose 5-phosphate to formate and 3,4-dihydroxy-2-butanone 4-phosphate.</text>
</comment>
<dbReference type="PATRIC" id="fig|1097667.3.peg.1478"/>
<feature type="binding site" evidence="19">
    <location>
        <position position="174"/>
    </location>
    <ligand>
        <name>D-ribulose 5-phosphate</name>
        <dbReference type="ChEBI" id="CHEBI:58121"/>
    </ligand>
</feature>
<feature type="binding site" evidence="19">
    <location>
        <position position="367"/>
    </location>
    <ligand>
        <name>GTP</name>
        <dbReference type="ChEBI" id="CHEBI:37565"/>
    </ligand>
</feature>
<dbReference type="InterPro" id="IPR017945">
    <property type="entry name" value="DHBP_synth_RibB-like_a/b_dom"/>
</dbReference>
<evidence type="ECO:0000256" key="13">
    <source>
        <dbReference type="ARBA" id="ARBA00023134"/>
    </source>
</evidence>
<gene>
    <name evidence="19" type="primary">ribBA</name>
    <name evidence="22" type="ORF">PAI11_14890</name>
</gene>
<feature type="region of interest" description="GTP cyclohydrolase II" evidence="19">
    <location>
        <begin position="212"/>
        <end position="443"/>
    </location>
</feature>
<sequence length="443" mass="48151">MSETAPRTLDKPFDLVEDAIEDIRQGKMVIVCDDEDRENEGDLVIASEFADAAAINFMAKEGRGLICLSLTPERCDELGLDLMAAKNESPFETAFTLSIEAREGVTTGISAGDRAQTIKVAIDPMSGPRDVVVPGHVFPLKAKPGGVLERTGQTEASVDLARLAGLNPSGVICEIMNDDGTMARVPDLIPYAERHGLRMITVADLIAYRRKHDRLVERVVDIQLPTGFGDFTAIGYRSLVDDKHHVALVKGDVDGEQDVLVRVHSECLTGDVFHSLRCDCGEQLESALAMIEEAGQGVLLYLSQEGRGIGLLNKLRAYKLQEQGYDTVDANLKLGLPADLRDYGIGAQILVDLGLSSIRILTNNPKKIRGLEGYGLSVSEQVPIQHAANPHNEAYLRTKQEKMGHILHHQGLDLDSQMLQEEHERDTAGAPDPHAADEPGASA</sequence>
<keyword evidence="7 19" id="KW-0686">Riboflavin biosynthesis</keyword>
<feature type="binding site" evidence="19">
    <location>
        <begin position="37"/>
        <end position="38"/>
    </location>
    <ligand>
        <name>D-ribulose 5-phosphate</name>
        <dbReference type="ChEBI" id="CHEBI:58121"/>
    </ligand>
</feature>
<evidence type="ECO:0000256" key="10">
    <source>
        <dbReference type="ARBA" id="ARBA00022801"/>
    </source>
</evidence>
<dbReference type="InterPro" id="IPR032677">
    <property type="entry name" value="GTP_cyclohydro_II"/>
</dbReference>
<dbReference type="GO" id="GO:0003935">
    <property type="term" value="F:GTP cyclohydrolase II activity"/>
    <property type="evidence" value="ECO:0007669"/>
    <property type="project" value="UniProtKB-UniRule"/>
</dbReference>
<feature type="binding site" evidence="19">
    <location>
        <begin position="305"/>
        <end position="307"/>
    </location>
    <ligand>
        <name>GTP</name>
        <dbReference type="ChEBI" id="CHEBI:37565"/>
    </ligand>
</feature>
<feature type="domain" description="GTP cyclohydrolase II" evidence="21">
    <location>
        <begin position="217"/>
        <end position="383"/>
    </location>
</feature>
<dbReference type="FunFam" id="3.40.50.10990:FF:000001">
    <property type="entry name" value="Riboflavin biosynthesis protein RibBA"/>
    <property type="match status" value="1"/>
</dbReference>
<evidence type="ECO:0000256" key="3">
    <source>
        <dbReference type="ARBA" id="ARBA00002284"/>
    </source>
</evidence>
<dbReference type="InterPro" id="IPR000926">
    <property type="entry name" value="RibA"/>
</dbReference>
<dbReference type="Proteomes" id="UP000005143">
    <property type="component" value="Unassembled WGS sequence"/>
</dbReference>
<organism evidence="22 23">
    <name type="scientific">Patulibacter medicamentivorans</name>
    <dbReference type="NCBI Taxonomy" id="1097667"/>
    <lineage>
        <taxon>Bacteria</taxon>
        <taxon>Bacillati</taxon>
        <taxon>Actinomycetota</taxon>
        <taxon>Thermoleophilia</taxon>
        <taxon>Solirubrobacterales</taxon>
        <taxon>Patulibacteraceae</taxon>
        <taxon>Patulibacter</taxon>
    </lineage>
</organism>
<keyword evidence="13 19" id="KW-0342">GTP-binding</keyword>
<evidence type="ECO:0000256" key="14">
    <source>
        <dbReference type="ARBA" id="ARBA00023211"/>
    </source>
</evidence>
<evidence type="ECO:0000256" key="12">
    <source>
        <dbReference type="ARBA" id="ARBA00022842"/>
    </source>
</evidence>
<dbReference type="Pfam" id="PF00926">
    <property type="entry name" value="DHBP_synthase"/>
    <property type="match status" value="1"/>
</dbReference>
<comment type="similarity">
    <text evidence="19">In the C-terminal section; belongs to the GTP cyclohydrolase II family.</text>
</comment>
<protein>
    <recommendedName>
        <fullName evidence="19">Riboflavin biosynthesis protein RibBA</fullName>
    </recommendedName>
    <domain>
        <recommendedName>
            <fullName evidence="19">3,4-dihydroxy-2-butanone 4-phosphate synthase</fullName>
            <shortName evidence="19">DHBP synthase</shortName>
            <ecNumber evidence="19">4.1.99.12</ecNumber>
        </recommendedName>
    </domain>
    <domain>
        <recommendedName>
            <fullName evidence="19">GTP cyclohydrolase-2</fullName>
            <ecNumber evidence="19">3.5.4.25</ecNumber>
        </recommendedName>
        <alternativeName>
            <fullName evidence="19">GTP cyclohydrolase II</fullName>
        </alternativeName>
    </domain>
</protein>
<dbReference type="RefSeq" id="WP_007572702.1">
    <property type="nucleotide sequence ID" value="NZ_AGUD01000083.1"/>
</dbReference>
<evidence type="ECO:0000256" key="19">
    <source>
        <dbReference type="HAMAP-Rule" id="MF_01283"/>
    </source>
</evidence>
<feature type="site" description="Essential for DHBP synthase activity" evidence="19">
    <location>
        <position position="174"/>
    </location>
</feature>
<feature type="site" description="Essential for DHBP synthase activity" evidence="19">
    <location>
        <position position="136"/>
    </location>
</feature>
<evidence type="ECO:0000256" key="9">
    <source>
        <dbReference type="ARBA" id="ARBA00022741"/>
    </source>
</evidence>
<dbReference type="EC" id="3.5.4.25" evidence="19"/>
<comment type="caution">
    <text evidence="22">The sequence shown here is derived from an EMBL/GenBank/DDBJ whole genome shotgun (WGS) entry which is preliminary data.</text>
</comment>
<keyword evidence="23" id="KW-1185">Reference proteome</keyword>
<comment type="cofactor">
    <cofactor evidence="2">
        <name>Mn(2+)</name>
        <dbReference type="ChEBI" id="CHEBI:29035"/>
    </cofactor>
</comment>
<feature type="binding site" evidence="19">
    <location>
        <position position="362"/>
    </location>
    <ligand>
        <name>GTP</name>
        <dbReference type="ChEBI" id="CHEBI:37565"/>
    </ligand>
</feature>
<dbReference type="EC" id="4.1.99.12" evidence="19"/>
<evidence type="ECO:0000256" key="2">
    <source>
        <dbReference type="ARBA" id="ARBA00001936"/>
    </source>
</evidence>
<feature type="active site" description="Proton acceptor; for GTP cyclohydrolase activity" evidence="19">
    <location>
        <position position="339"/>
    </location>
</feature>
<feature type="active site" description="Nucleophile; for GTP cyclohydrolase activity" evidence="19">
    <location>
        <position position="341"/>
    </location>
</feature>
<dbReference type="PIRSF" id="PIRSF001259">
    <property type="entry name" value="RibA"/>
    <property type="match status" value="1"/>
</dbReference>
<feature type="binding site" evidence="19">
    <location>
        <position position="42"/>
    </location>
    <ligand>
        <name>D-ribulose 5-phosphate</name>
        <dbReference type="ChEBI" id="CHEBI:58121"/>
    </ligand>
</feature>
<feature type="region of interest" description="Disordered" evidence="20">
    <location>
        <begin position="420"/>
        <end position="443"/>
    </location>
</feature>
<evidence type="ECO:0000256" key="20">
    <source>
        <dbReference type="SAM" id="MobiDB-lite"/>
    </source>
</evidence>
<evidence type="ECO:0000256" key="17">
    <source>
        <dbReference type="ARBA" id="ARBA00043932"/>
    </source>
</evidence>
<evidence type="ECO:0000256" key="4">
    <source>
        <dbReference type="ARBA" id="ARBA00004853"/>
    </source>
</evidence>
<dbReference type="HAMAP" id="MF_01283">
    <property type="entry name" value="RibBA"/>
    <property type="match status" value="1"/>
</dbReference>
<dbReference type="SUPFAM" id="SSF55821">
    <property type="entry name" value="YrdC/RibB"/>
    <property type="match status" value="1"/>
</dbReference>
<dbReference type="NCBIfam" id="NF001591">
    <property type="entry name" value="PRK00393.1"/>
    <property type="match status" value="1"/>
</dbReference>
<evidence type="ECO:0000259" key="21">
    <source>
        <dbReference type="Pfam" id="PF00925"/>
    </source>
</evidence>
<evidence type="ECO:0000256" key="16">
    <source>
        <dbReference type="ARBA" id="ARBA00023268"/>
    </source>
</evidence>